<accession>A0A410QB13</accession>
<organism evidence="1 2">
    <name type="scientific">Acidilutibacter cellobiosedens</name>
    <dbReference type="NCBI Taxonomy" id="2507161"/>
    <lineage>
        <taxon>Bacteria</taxon>
        <taxon>Bacillati</taxon>
        <taxon>Bacillota</taxon>
        <taxon>Tissierellia</taxon>
        <taxon>Tissierellales</taxon>
        <taxon>Acidilutibacteraceae</taxon>
        <taxon>Acidilutibacter</taxon>
    </lineage>
</organism>
<sequence>MFTLPQFNNNDEEQIRLAKEYSTDTCVFSKDDMFCLGCHSDTHSEKMCGDCAIRNCGVKKSCNICAKGSKEGDIVSTFARLLQHDADKQGRV</sequence>
<protein>
    <submittedName>
        <fullName evidence="1">Uncharacterized protein</fullName>
    </submittedName>
</protein>
<dbReference type="EMBL" id="CP035282">
    <property type="protein sequence ID" value="QAT61191.1"/>
    <property type="molecule type" value="Genomic_DNA"/>
</dbReference>
<proteinExistence type="predicted"/>
<gene>
    <name evidence="1" type="ORF">EQM13_06120</name>
</gene>
<dbReference type="OrthoDB" id="9803966at2"/>
<evidence type="ECO:0000313" key="2">
    <source>
        <dbReference type="Proteomes" id="UP000287969"/>
    </source>
</evidence>
<dbReference type="Proteomes" id="UP000287969">
    <property type="component" value="Chromosome"/>
</dbReference>
<reference evidence="2" key="1">
    <citation type="submission" date="2019-01" db="EMBL/GenBank/DDBJ databases">
        <title>Draft genomes of a novel of Sporanaerobacter strains.</title>
        <authorList>
            <person name="Ma S."/>
        </authorList>
    </citation>
    <scope>NUCLEOTIDE SEQUENCE [LARGE SCALE GENOMIC DNA]</scope>
    <source>
        <strain evidence="2">NJN-17</strain>
    </source>
</reference>
<dbReference type="AlphaFoldDB" id="A0A410QB13"/>
<keyword evidence="2" id="KW-1185">Reference proteome</keyword>
<evidence type="ECO:0000313" key="1">
    <source>
        <dbReference type="EMBL" id="QAT61191.1"/>
    </source>
</evidence>
<dbReference type="KEGG" id="spoa:EQM13_06120"/>
<name>A0A410QB13_9FIRM</name>